<comment type="caution">
    <text evidence="1">The sequence shown here is derived from an EMBL/GenBank/DDBJ whole genome shotgun (WGS) entry which is preliminary data.</text>
</comment>
<dbReference type="RefSeq" id="WP_166523153.1">
    <property type="nucleotide sequence ID" value="NZ_JAAABI010000002.1"/>
</dbReference>
<dbReference type="EMBL" id="JAAABI010000002">
    <property type="protein sequence ID" value="NAY91749.1"/>
    <property type="molecule type" value="Genomic_DNA"/>
</dbReference>
<gene>
    <name evidence="1" type="ORF">GTQ34_07460</name>
</gene>
<evidence type="ECO:0000313" key="2">
    <source>
        <dbReference type="Proteomes" id="UP000667650"/>
    </source>
</evidence>
<reference evidence="1" key="1">
    <citation type="submission" date="2020-01" db="EMBL/GenBank/DDBJ databases">
        <title>Muricauda ochracea sp. nov., isolated from a tidal flat of Garorim bay in Korea.</title>
        <authorList>
            <person name="Kim D."/>
            <person name="Yoo Y."/>
            <person name="Kim J.-J."/>
        </authorList>
    </citation>
    <scope>NUCLEOTIDE SEQUENCE</scope>
    <source>
        <strain evidence="1">JGD-17</strain>
    </source>
</reference>
<name>A0A964WXM5_9FLAO</name>
<organism evidence="1 2">
    <name type="scientific">Flagellimonas ochracea</name>
    <dbReference type="NCBI Taxonomy" id="2696472"/>
    <lineage>
        <taxon>Bacteria</taxon>
        <taxon>Pseudomonadati</taxon>
        <taxon>Bacteroidota</taxon>
        <taxon>Flavobacteriia</taxon>
        <taxon>Flavobacteriales</taxon>
        <taxon>Flavobacteriaceae</taxon>
        <taxon>Flagellimonas</taxon>
    </lineage>
</organism>
<protein>
    <recommendedName>
        <fullName evidence="3">Glutaminyl-tRNA synthetase</fullName>
    </recommendedName>
</protein>
<dbReference type="Proteomes" id="UP000667650">
    <property type="component" value="Unassembled WGS sequence"/>
</dbReference>
<keyword evidence="2" id="KW-1185">Reference proteome</keyword>
<evidence type="ECO:0000313" key="1">
    <source>
        <dbReference type="EMBL" id="NAY91749.1"/>
    </source>
</evidence>
<dbReference type="AlphaFoldDB" id="A0A964WXM5"/>
<evidence type="ECO:0008006" key="3">
    <source>
        <dbReference type="Google" id="ProtNLM"/>
    </source>
</evidence>
<proteinExistence type="predicted"/>
<accession>A0A964WXM5</accession>
<sequence>MTKVDFESISDIKQELKILRLKKDISLELLESNKYEMENYMQPLSLVNKLLGPLKKMVLGYLLKKLFK</sequence>